<dbReference type="Gene3D" id="3.20.20.80">
    <property type="entry name" value="Glycosidases"/>
    <property type="match status" value="1"/>
</dbReference>
<dbReference type="RefSeq" id="WP_248412076.1">
    <property type="nucleotide sequence ID" value="NZ_JALPQF010000003.1"/>
</dbReference>
<dbReference type="Pfam" id="PF02836">
    <property type="entry name" value="Glyco_hydro_2_C"/>
    <property type="match status" value="1"/>
</dbReference>
<dbReference type="InterPro" id="IPR006103">
    <property type="entry name" value="Glyco_hydro_2_cat"/>
</dbReference>
<feature type="domain" description="Glycoside hydrolase family 2 catalytic" evidence="1">
    <location>
        <begin position="26"/>
        <end position="101"/>
    </location>
</feature>
<gene>
    <name evidence="2" type="ORF">MUY34_04295</name>
</gene>
<accession>A0ABT0H7K1</accession>
<dbReference type="SUPFAM" id="SSF51445">
    <property type="entry name" value="(Trans)glycosidases"/>
    <property type="match status" value="1"/>
</dbReference>
<evidence type="ECO:0000313" key="2">
    <source>
        <dbReference type="EMBL" id="MCK8479827.1"/>
    </source>
</evidence>
<evidence type="ECO:0000259" key="1">
    <source>
        <dbReference type="Pfam" id="PF02836"/>
    </source>
</evidence>
<dbReference type="PANTHER" id="PTHR42732:SF1">
    <property type="entry name" value="BETA-MANNOSIDASE"/>
    <property type="match status" value="1"/>
</dbReference>
<dbReference type="PROSITE" id="PS51257">
    <property type="entry name" value="PROKAR_LIPOPROTEIN"/>
    <property type="match status" value="1"/>
</dbReference>
<reference evidence="2" key="1">
    <citation type="submission" date="2022-04" db="EMBL/GenBank/DDBJ databases">
        <authorList>
            <person name="Ren T."/>
        </authorList>
    </citation>
    <scope>NUCLEOTIDE SEQUENCE</scope>
    <source>
        <strain evidence="2">F63249</strain>
    </source>
</reference>
<dbReference type="InterPro" id="IPR051913">
    <property type="entry name" value="GH2_Domain-Containing"/>
</dbReference>
<dbReference type="InterPro" id="IPR017853">
    <property type="entry name" value="GH"/>
</dbReference>
<comment type="caution">
    <text evidence="2">The sequence shown here is derived from an EMBL/GenBank/DDBJ whole genome shotgun (WGS) entry which is preliminary data.</text>
</comment>
<keyword evidence="3" id="KW-1185">Reference proteome</keyword>
<name>A0ABT0H7K1_9FLAO</name>
<organism evidence="2 3">
    <name type="scientific">Psychroserpens algicola</name>
    <dbReference type="NCBI Taxonomy" id="1719034"/>
    <lineage>
        <taxon>Bacteria</taxon>
        <taxon>Pseudomonadati</taxon>
        <taxon>Bacteroidota</taxon>
        <taxon>Flavobacteriia</taxon>
        <taxon>Flavobacteriales</taxon>
        <taxon>Flavobacteriaceae</taxon>
        <taxon>Psychroserpens</taxon>
    </lineage>
</organism>
<protein>
    <recommendedName>
        <fullName evidence="1">Glycoside hydrolase family 2 catalytic domain-containing protein</fullName>
    </recommendedName>
</protein>
<dbReference type="EMBL" id="JALPQF010000003">
    <property type="protein sequence ID" value="MCK8479827.1"/>
    <property type="molecule type" value="Genomic_DNA"/>
</dbReference>
<dbReference type="PANTHER" id="PTHR42732">
    <property type="entry name" value="BETA-GALACTOSIDASE"/>
    <property type="match status" value="1"/>
</dbReference>
<dbReference type="Proteomes" id="UP001203687">
    <property type="component" value="Unassembled WGS sequence"/>
</dbReference>
<sequence length="337" mass="37949">MRTYITLLVLSFTLVSCKSTSQNMTVSVKDSHIYVNDSLYTIKGICYHPVPKGSGNNRSFKTLTQDLALMTEAGINTIRVYAPIDDVKVLDEIHQAGIKVIMGFGYNQGGHYDIESGTFIDYVNTYKNHSAILMWELGNEYNYHPEWFGDDIKNWYKAMNDAADVIHANDPNHPTTTAHGDLPDALALEMSPNIDVWGMNVYRWDNPEPIFKLWNTVSSKPMYLSETGGDSYMSIEKAGYKQGENQKAQADAAKHILNKVFENTDICSGVTLFSFTDGWWKAGNNDTQDIGGYAPNSTGIPYDGAPNEEYWGIVDIDRNKKQVFNVLKEKYQSLNKN</sequence>
<proteinExistence type="predicted"/>
<evidence type="ECO:0000313" key="3">
    <source>
        <dbReference type="Proteomes" id="UP001203687"/>
    </source>
</evidence>